<gene>
    <name evidence="2" type="ORF">BPOR_1347g00010</name>
</gene>
<keyword evidence="3" id="KW-1185">Reference proteome</keyword>
<evidence type="ECO:0000313" key="2">
    <source>
        <dbReference type="EMBL" id="TGO81105.1"/>
    </source>
</evidence>
<dbReference type="EMBL" id="PQXO01001339">
    <property type="protein sequence ID" value="TGO81105.1"/>
    <property type="molecule type" value="Genomic_DNA"/>
</dbReference>
<dbReference type="AlphaFoldDB" id="A0A4Z1K5B5"/>
<proteinExistence type="predicted"/>
<organism evidence="2 3">
    <name type="scientific">Botrytis porri</name>
    <dbReference type="NCBI Taxonomy" id="87229"/>
    <lineage>
        <taxon>Eukaryota</taxon>
        <taxon>Fungi</taxon>
        <taxon>Dikarya</taxon>
        <taxon>Ascomycota</taxon>
        <taxon>Pezizomycotina</taxon>
        <taxon>Leotiomycetes</taxon>
        <taxon>Helotiales</taxon>
        <taxon>Sclerotiniaceae</taxon>
        <taxon>Botrytis</taxon>
    </lineage>
</organism>
<evidence type="ECO:0000256" key="1">
    <source>
        <dbReference type="SAM" id="MobiDB-lite"/>
    </source>
</evidence>
<comment type="caution">
    <text evidence="2">The sequence shown here is derived from an EMBL/GenBank/DDBJ whole genome shotgun (WGS) entry which is preliminary data.</text>
</comment>
<feature type="region of interest" description="Disordered" evidence="1">
    <location>
        <begin position="197"/>
        <end position="217"/>
    </location>
</feature>
<name>A0A4Z1K5B5_9HELO</name>
<protein>
    <submittedName>
        <fullName evidence="2">Uncharacterized protein</fullName>
    </submittedName>
</protein>
<accession>A0A4Z1K5B5</accession>
<sequence>MEWSPQHRIVTNRRFSSAAGTITILITPRTNSEMVYITYKFQYPENRSRYSLWNVPGADVHVNMNGNHGGGSRNTQSSCICCMMTYETAMLREHFYGGSVLIGGVSRVFVNYFATAKVRIISRWRSYHELDETRIKCTTETSEFSANCQVKIPDTPLLNEFRSPVQQRKTSNSTINYDTLDGHLDKLRSISERRKAEMEKDEMERKAEMKRADTERADVEKKIAQMESDELTRKIAAQMQNVGRQDFRVHVEDDSFADWPQTVDPKFLSLGRTDFSIE</sequence>
<reference evidence="2 3" key="1">
    <citation type="submission" date="2017-12" db="EMBL/GenBank/DDBJ databases">
        <title>Comparative genomics of Botrytis spp.</title>
        <authorList>
            <person name="Valero-Jimenez C.A."/>
            <person name="Tapia P."/>
            <person name="Veloso J."/>
            <person name="Silva-Moreno E."/>
            <person name="Staats M."/>
            <person name="Valdes J.H."/>
            <person name="Van Kan J.A.L."/>
        </authorList>
    </citation>
    <scope>NUCLEOTIDE SEQUENCE [LARGE SCALE GENOMIC DNA]</scope>
    <source>
        <strain evidence="2 3">MUCL3349</strain>
    </source>
</reference>
<dbReference type="Proteomes" id="UP000297280">
    <property type="component" value="Unassembled WGS sequence"/>
</dbReference>
<evidence type="ECO:0000313" key="3">
    <source>
        <dbReference type="Proteomes" id="UP000297280"/>
    </source>
</evidence>